<dbReference type="InterPro" id="IPR000719">
    <property type="entry name" value="Prot_kinase_dom"/>
</dbReference>
<evidence type="ECO:0000259" key="3">
    <source>
        <dbReference type="PROSITE" id="PS50011"/>
    </source>
</evidence>
<dbReference type="EMBL" id="CM029052">
    <property type="protein sequence ID" value="KAG2558227.1"/>
    <property type="molecule type" value="Genomic_DNA"/>
</dbReference>
<dbReference type="PROSITE" id="PS50011">
    <property type="entry name" value="PROTEIN_KINASE_DOM"/>
    <property type="match status" value="1"/>
</dbReference>
<dbReference type="GO" id="GO:0005524">
    <property type="term" value="F:ATP binding"/>
    <property type="evidence" value="ECO:0007669"/>
    <property type="project" value="UniProtKB-KW"/>
</dbReference>
<dbReference type="GO" id="GO:0004674">
    <property type="term" value="F:protein serine/threonine kinase activity"/>
    <property type="evidence" value="ECO:0007669"/>
    <property type="project" value="TreeGrafter"/>
</dbReference>
<proteinExistence type="predicted"/>
<name>A0A8T0P7S5_PANVG</name>
<dbReference type="Gene3D" id="1.10.510.10">
    <property type="entry name" value="Transferase(Phosphotransferase) domain 1"/>
    <property type="match status" value="1"/>
</dbReference>
<evidence type="ECO:0000256" key="1">
    <source>
        <dbReference type="ARBA" id="ARBA00022741"/>
    </source>
</evidence>
<dbReference type="PANTHER" id="PTHR27005:SF145">
    <property type="entry name" value="OS10G0142600 PROTEIN"/>
    <property type="match status" value="1"/>
</dbReference>
<dbReference type="Proteomes" id="UP000823388">
    <property type="component" value="Chromosome 8N"/>
</dbReference>
<evidence type="ECO:0000256" key="2">
    <source>
        <dbReference type="ARBA" id="ARBA00022840"/>
    </source>
</evidence>
<keyword evidence="5" id="KW-1185">Reference proteome</keyword>
<gene>
    <name evidence="4" type="ORF">PVAP13_8NG126901</name>
</gene>
<dbReference type="Pfam" id="PF07714">
    <property type="entry name" value="PK_Tyr_Ser-Thr"/>
    <property type="match status" value="1"/>
</dbReference>
<keyword evidence="2" id="KW-0067">ATP-binding</keyword>
<organism evidence="4 5">
    <name type="scientific">Panicum virgatum</name>
    <name type="common">Blackwell switchgrass</name>
    <dbReference type="NCBI Taxonomy" id="38727"/>
    <lineage>
        <taxon>Eukaryota</taxon>
        <taxon>Viridiplantae</taxon>
        <taxon>Streptophyta</taxon>
        <taxon>Embryophyta</taxon>
        <taxon>Tracheophyta</taxon>
        <taxon>Spermatophyta</taxon>
        <taxon>Magnoliopsida</taxon>
        <taxon>Liliopsida</taxon>
        <taxon>Poales</taxon>
        <taxon>Poaceae</taxon>
        <taxon>PACMAD clade</taxon>
        <taxon>Panicoideae</taxon>
        <taxon>Panicodae</taxon>
        <taxon>Paniceae</taxon>
        <taxon>Panicinae</taxon>
        <taxon>Panicum</taxon>
        <taxon>Panicum sect. Hiantes</taxon>
    </lineage>
</organism>
<dbReference type="InterPro" id="IPR001245">
    <property type="entry name" value="Ser-Thr/Tyr_kinase_cat_dom"/>
</dbReference>
<dbReference type="GO" id="GO:0007166">
    <property type="term" value="P:cell surface receptor signaling pathway"/>
    <property type="evidence" value="ECO:0007669"/>
    <property type="project" value="InterPro"/>
</dbReference>
<comment type="caution">
    <text evidence="4">The sequence shown here is derived from an EMBL/GenBank/DDBJ whole genome shotgun (WGS) entry which is preliminary data.</text>
</comment>
<dbReference type="PANTHER" id="PTHR27005">
    <property type="entry name" value="WALL-ASSOCIATED RECEPTOR KINASE-LIKE 21"/>
    <property type="match status" value="1"/>
</dbReference>
<accession>A0A8T0P7S5</accession>
<dbReference type="GO" id="GO:0005886">
    <property type="term" value="C:plasma membrane"/>
    <property type="evidence" value="ECO:0007669"/>
    <property type="project" value="TreeGrafter"/>
</dbReference>
<reference evidence="4" key="1">
    <citation type="submission" date="2020-05" db="EMBL/GenBank/DDBJ databases">
        <title>WGS assembly of Panicum virgatum.</title>
        <authorList>
            <person name="Lovell J.T."/>
            <person name="Jenkins J."/>
            <person name="Shu S."/>
            <person name="Juenger T.E."/>
            <person name="Schmutz J."/>
        </authorList>
    </citation>
    <scope>NUCLEOTIDE SEQUENCE</scope>
    <source>
        <strain evidence="4">AP13</strain>
    </source>
</reference>
<evidence type="ECO:0000313" key="4">
    <source>
        <dbReference type="EMBL" id="KAG2558227.1"/>
    </source>
</evidence>
<feature type="domain" description="Protein kinase" evidence="3">
    <location>
        <begin position="1"/>
        <end position="278"/>
    </location>
</feature>
<dbReference type="AlphaFoldDB" id="A0A8T0P7S5"/>
<dbReference type="Gene3D" id="3.30.200.20">
    <property type="entry name" value="Phosphorylase Kinase, domain 1"/>
    <property type="match status" value="1"/>
</dbReference>
<evidence type="ECO:0000313" key="5">
    <source>
        <dbReference type="Proteomes" id="UP000823388"/>
    </source>
</evidence>
<dbReference type="InterPro" id="IPR011009">
    <property type="entry name" value="Kinase-like_dom_sf"/>
</dbReference>
<sequence length="317" mass="35985">MLEKFSNVRIFTMEELRQVTQNWSSRFHIYPKIVYKGTLEDNTAVAVYLPDFAKSGKEAVINTWMLQSQIVHKNIINLLGCCLEDDTPLFVYDSPAKCSLSDILNGEEDFPLDLRVKIAVETAEALEYLHSSAVGITAHDSVEPRNLLVDDNFMPKLTRFSWVWRLANQTGLPLNDGRIDNDALVLSKAQRDVYEFGILLLELIGRKKRDGEDNLDIIVQFTKAYEIENTGKAMFHKGITGEGDTTVLEEIGRLALKCIVSKAEERPTIPEVAQHLRMLRRRWKVIMAQGATWISVFHPKASFTFTQTTLARGGRKP</sequence>
<protein>
    <recommendedName>
        <fullName evidence="3">Protein kinase domain-containing protein</fullName>
    </recommendedName>
</protein>
<keyword evidence="1" id="KW-0547">Nucleotide-binding</keyword>
<dbReference type="SUPFAM" id="SSF56112">
    <property type="entry name" value="Protein kinase-like (PK-like)"/>
    <property type="match status" value="1"/>
</dbReference>
<dbReference type="InterPro" id="IPR045274">
    <property type="entry name" value="WAK-like"/>
</dbReference>